<dbReference type="InterPro" id="IPR026444">
    <property type="entry name" value="Secre_tail"/>
</dbReference>
<gene>
    <name evidence="1" type="ORF">M23134_00455</name>
</gene>
<dbReference type="NCBIfam" id="TIGR04183">
    <property type="entry name" value="Por_Secre_tail"/>
    <property type="match status" value="1"/>
</dbReference>
<dbReference type="eggNOG" id="COG2866">
    <property type="taxonomic scope" value="Bacteria"/>
</dbReference>
<name>A1ZJ35_MICM2</name>
<reference evidence="1 2" key="1">
    <citation type="submission" date="2007-01" db="EMBL/GenBank/DDBJ databases">
        <authorList>
            <person name="Haygood M."/>
            <person name="Podell S."/>
            <person name="Anderson C."/>
            <person name="Hopkinson B."/>
            <person name="Roe K."/>
            <person name="Barbeau K."/>
            <person name="Gaasterland T."/>
            <person name="Ferriera S."/>
            <person name="Johnson J."/>
            <person name="Kravitz S."/>
            <person name="Beeson K."/>
            <person name="Sutton G."/>
            <person name="Rogers Y.-H."/>
            <person name="Friedman R."/>
            <person name="Frazier M."/>
            <person name="Venter J.C."/>
        </authorList>
    </citation>
    <scope>NUCLEOTIDE SEQUENCE [LARGE SCALE GENOMIC DNA]</scope>
    <source>
        <strain evidence="1 2">ATCC 23134</strain>
    </source>
</reference>
<sequence>MAVVLSNATIAQIIPPVQFAGDICTEAKSINVGDCNVLFDIPSTFTDSGEPVAGCVSSKDAWASFTTDDAGDYLIRYTNNSGGQDAAIAIYSGTCGGLTQVGTCVNSAANLDEFEATGLAASTTYYIRIMNVFGGSSMEGFLCVTKKYTSDDAATALAARKLSVNSCNVRFDVNGTESGIADPGGSCSTITPTANAAVNKDAWVTFDATAGDVLSVEYQADNSSVFPAIVIYRENGGPDVDLDAGGGVQEVCYDGNNTSSPFVKVDFTASTTATYYIRVINMNNTGNMEGVLCLYNSTKRAYDNGTNAAANLLTIGDCNIQFNLFAGGGAFNQNDGSTTIPCASPPGIPSDAWGAFTATNGQVVTVKYNNDNNDPSTATTTALEVYRAGVAPANRLECSNVVTEGIETITFTAPANDTYYVRIVNVSNPTDASTINGTLCLVDGTLTKEDLCFTSIGIGVGDCDVDFNVTNTGFIDNESRSLPACAGAPANYRDGWMNFKALTTQTRIQYKYDVGQDAVLAVYSGDCSSLTLLSCSNLVTGTGTGGTEDLEITTVPGDSYFIRVINVTASGDMTGKVCVTNVVNRDDCNDADIQEIPVGSCNVLFDLPASYTASSPNADGGCSGGPFAVEKDAWARFTGNGGNVTITYESTDPNSNAFIEISRGTGCGARTLEACSGQNCNYTGVQSEQVTVSNTTNGATYYIRVVNTSSANGGVMTGYICVYNSSTVPPVAVTSKISTNTCASANTIEVGDCGLRMNILKSSAACASDLTNFTDSGEPLGACPIGAVTADAWSTFSAINTATHTIEYGNENQDLSAANDVAIAVYSGTCGGPLTFVACANDIGAGAEGVEKLTFAATAGVQYYIRMMNISANNTGTYGRLCVFEGTSLASDNCSAAPTLAIGTSDEQFNIESSYSLDGSNSAVISNCVLSGAARKDVWARFTTAADIDSTITVVYDNDDGDAIKSLDPDVVNVGVAIYEQTGADCSTLNLVACANSVGEGKETITFQTRNDGAGNIIPTTYYIRVISTNSNDAVQGKISIFPYLQCTLGDERVRDGHFTAFDKTYSGSNTSTTLLNAKQRVQVFASEYGYRPDVNGVSTRNELNPEGYYSVANTANNVHSAFYAYGYPYTGWGPNGSYCTSGGGVGSDACPYVSPNTIETSHGNDANLLIVNGRRQRGKFWCQTIYTLTPGNFYVFSAWFNSLIPTDRSALDDPQLRITVCEGTATNPLYDGSAGSKGVTLTPADATLYETAHPGSIGAITAAETTANVVHRPIHPGVNGRSGGISYPELAPSVPYGAARACGTNNIDLKILNSDVFLPESPDQWVPMRCIYKAPDAGVEGYDVNQINLCIENISATANGNDFGIDFISFRECTNSTDPQVRSVLQSTNCELTGNPTVLGIPLNIRLIELNGILRGNKVFLDWITLSEQGAARFEIERAVAGGEFKTLANINAKGYSDTPTPYNYVDTDLPLGQQVVFYRLKAFTVNNTFGYSPIVKVSIDALNDMKLKLIPNPATTSSDNAVLQFESPKLGEATVSISSIMGVQTNKFTVQTNAGLNRVVLPVKNLKAGIYIIRVTQGSLIASKKLVVNR</sequence>
<evidence type="ECO:0000313" key="2">
    <source>
        <dbReference type="Proteomes" id="UP000004095"/>
    </source>
</evidence>
<dbReference type="Proteomes" id="UP000004095">
    <property type="component" value="Unassembled WGS sequence"/>
</dbReference>
<evidence type="ECO:0000313" key="1">
    <source>
        <dbReference type="EMBL" id="EAY29571.1"/>
    </source>
</evidence>
<dbReference type="EMBL" id="AAWS01000010">
    <property type="protein sequence ID" value="EAY29571.1"/>
    <property type="molecule type" value="Genomic_DNA"/>
</dbReference>
<organism evidence="1 2">
    <name type="scientific">Microscilla marina ATCC 23134</name>
    <dbReference type="NCBI Taxonomy" id="313606"/>
    <lineage>
        <taxon>Bacteria</taxon>
        <taxon>Pseudomonadati</taxon>
        <taxon>Bacteroidota</taxon>
        <taxon>Cytophagia</taxon>
        <taxon>Cytophagales</taxon>
        <taxon>Microscillaceae</taxon>
        <taxon>Microscilla</taxon>
    </lineage>
</organism>
<accession>A1ZJ35</accession>
<keyword evidence="2" id="KW-1185">Reference proteome</keyword>
<evidence type="ECO:0008006" key="3">
    <source>
        <dbReference type="Google" id="ProtNLM"/>
    </source>
</evidence>
<protein>
    <recommendedName>
        <fullName evidence="3">Secretion system C-terminal sorting domain-containing protein</fullName>
    </recommendedName>
</protein>
<proteinExistence type="predicted"/>
<dbReference type="Gene3D" id="2.60.120.380">
    <property type="match status" value="2"/>
</dbReference>
<comment type="caution">
    <text evidence="1">The sequence shown here is derived from an EMBL/GenBank/DDBJ whole genome shotgun (WGS) entry which is preliminary data.</text>
</comment>